<evidence type="ECO:0000256" key="3">
    <source>
        <dbReference type="ARBA" id="ARBA00012454"/>
    </source>
</evidence>
<dbReference type="GO" id="GO:0005524">
    <property type="term" value="F:ATP binding"/>
    <property type="evidence" value="ECO:0007669"/>
    <property type="project" value="UniProtKB-UniRule"/>
</dbReference>
<comment type="similarity">
    <text evidence="2 14">Belongs to the Cob(I)alamin adenosyltransferase family.</text>
</comment>
<dbReference type="Proteomes" id="UP000004633">
    <property type="component" value="Unassembled WGS sequence"/>
</dbReference>
<evidence type="ECO:0000259" key="15">
    <source>
        <dbReference type="Pfam" id="PF01923"/>
    </source>
</evidence>
<evidence type="ECO:0000256" key="9">
    <source>
        <dbReference type="ARBA" id="ARBA00031529"/>
    </source>
</evidence>
<comment type="caution">
    <text evidence="16">The sequence shown here is derived from an EMBL/GenBank/DDBJ whole genome shotgun (WGS) entry which is preliminary data.</text>
</comment>
<dbReference type="Pfam" id="PF01923">
    <property type="entry name" value="Cob_adeno_trans"/>
    <property type="match status" value="1"/>
</dbReference>
<evidence type="ECO:0000256" key="6">
    <source>
        <dbReference type="ARBA" id="ARBA00022679"/>
    </source>
</evidence>
<dbReference type="InterPro" id="IPR029499">
    <property type="entry name" value="PduO-typ"/>
</dbReference>
<dbReference type="NCBIfam" id="TIGR00636">
    <property type="entry name" value="PduO_Nterm"/>
    <property type="match status" value="1"/>
</dbReference>
<comment type="catalytic activity">
    <reaction evidence="12 14">
        <text>2 cob(II)yrinate a,c diamide + reduced [electron-transfer flavoprotein] + 2 ATP = 2 adenosylcob(III)yrinate a,c-diamide + 2 triphosphate + oxidized [electron-transfer flavoprotein] + 3 H(+)</text>
        <dbReference type="Rhea" id="RHEA:11528"/>
        <dbReference type="Rhea" id="RHEA-COMP:10685"/>
        <dbReference type="Rhea" id="RHEA-COMP:10686"/>
        <dbReference type="ChEBI" id="CHEBI:15378"/>
        <dbReference type="ChEBI" id="CHEBI:18036"/>
        <dbReference type="ChEBI" id="CHEBI:30616"/>
        <dbReference type="ChEBI" id="CHEBI:57692"/>
        <dbReference type="ChEBI" id="CHEBI:58307"/>
        <dbReference type="ChEBI" id="CHEBI:58503"/>
        <dbReference type="ChEBI" id="CHEBI:58537"/>
        <dbReference type="EC" id="2.5.1.17"/>
    </reaction>
</comment>
<evidence type="ECO:0000313" key="16">
    <source>
        <dbReference type="EMBL" id="EFW29979.1"/>
    </source>
</evidence>
<dbReference type="AlphaFoldDB" id="E7N1K8"/>
<protein>
    <recommendedName>
        <fullName evidence="4 14">Corrinoid adenosyltransferase</fullName>
        <ecNumber evidence="3 14">2.5.1.17</ecNumber>
    </recommendedName>
    <alternativeName>
        <fullName evidence="9 14">Cob(II)alamin adenosyltransferase</fullName>
    </alternativeName>
    <alternativeName>
        <fullName evidence="11 14">Cob(II)yrinic acid a,c-diamide adenosyltransferase</fullName>
    </alternativeName>
    <alternativeName>
        <fullName evidence="10 14">Cobinamide/cobalamin adenosyltransferase</fullName>
    </alternativeName>
</protein>
<evidence type="ECO:0000256" key="11">
    <source>
        <dbReference type="ARBA" id="ARBA00033354"/>
    </source>
</evidence>
<comment type="catalytic activity">
    <reaction evidence="13 14">
        <text>2 cob(II)alamin + reduced [electron-transfer flavoprotein] + 2 ATP = 2 adenosylcob(III)alamin + 2 triphosphate + oxidized [electron-transfer flavoprotein] + 3 H(+)</text>
        <dbReference type="Rhea" id="RHEA:28671"/>
        <dbReference type="Rhea" id="RHEA-COMP:10685"/>
        <dbReference type="Rhea" id="RHEA-COMP:10686"/>
        <dbReference type="ChEBI" id="CHEBI:15378"/>
        <dbReference type="ChEBI" id="CHEBI:16304"/>
        <dbReference type="ChEBI" id="CHEBI:18036"/>
        <dbReference type="ChEBI" id="CHEBI:18408"/>
        <dbReference type="ChEBI" id="CHEBI:30616"/>
        <dbReference type="ChEBI" id="CHEBI:57692"/>
        <dbReference type="ChEBI" id="CHEBI:58307"/>
        <dbReference type="EC" id="2.5.1.17"/>
    </reaction>
</comment>
<dbReference type="PANTHER" id="PTHR12213">
    <property type="entry name" value="CORRINOID ADENOSYLTRANSFERASE"/>
    <property type="match status" value="1"/>
</dbReference>
<evidence type="ECO:0000256" key="13">
    <source>
        <dbReference type="ARBA" id="ARBA00048692"/>
    </source>
</evidence>
<dbReference type="SUPFAM" id="SSF89028">
    <property type="entry name" value="Cobalamin adenosyltransferase-like"/>
    <property type="match status" value="1"/>
</dbReference>
<evidence type="ECO:0000313" key="17">
    <source>
        <dbReference type="Proteomes" id="UP000004633"/>
    </source>
</evidence>
<evidence type="ECO:0000256" key="5">
    <source>
        <dbReference type="ARBA" id="ARBA00022573"/>
    </source>
</evidence>
<name>E7N1K8_9FIRM</name>
<dbReference type="STRING" id="749551.HMPREF9555_00863"/>
<keyword evidence="17" id="KW-1185">Reference proteome</keyword>
<accession>E7N1K8</accession>
<dbReference type="GO" id="GO:0009236">
    <property type="term" value="P:cobalamin biosynthetic process"/>
    <property type="evidence" value="ECO:0007669"/>
    <property type="project" value="UniProtKB-UniRule"/>
</dbReference>
<evidence type="ECO:0000256" key="2">
    <source>
        <dbReference type="ARBA" id="ARBA00007487"/>
    </source>
</evidence>
<dbReference type="InterPro" id="IPR016030">
    <property type="entry name" value="CblAdoTrfase-like"/>
</dbReference>
<evidence type="ECO:0000256" key="12">
    <source>
        <dbReference type="ARBA" id="ARBA00048555"/>
    </source>
</evidence>
<keyword evidence="7 14" id="KW-0547">Nucleotide-binding</keyword>
<feature type="domain" description="Cobalamin adenosyltransferase-like" evidence="15">
    <location>
        <begin position="13"/>
        <end position="170"/>
    </location>
</feature>
<dbReference type="GO" id="GO:0008817">
    <property type="term" value="F:corrinoid adenosyltransferase activity"/>
    <property type="evidence" value="ECO:0007669"/>
    <property type="project" value="UniProtKB-UniRule"/>
</dbReference>
<organism evidence="16 17">
    <name type="scientific">Selenomonas artemidis F0399</name>
    <dbReference type="NCBI Taxonomy" id="749551"/>
    <lineage>
        <taxon>Bacteria</taxon>
        <taxon>Bacillati</taxon>
        <taxon>Bacillota</taxon>
        <taxon>Negativicutes</taxon>
        <taxon>Selenomonadales</taxon>
        <taxon>Selenomonadaceae</taxon>
        <taxon>Selenomonas</taxon>
    </lineage>
</organism>
<evidence type="ECO:0000256" key="8">
    <source>
        <dbReference type="ARBA" id="ARBA00022840"/>
    </source>
</evidence>
<evidence type="ECO:0000256" key="7">
    <source>
        <dbReference type="ARBA" id="ARBA00022741"/>
    </source>
</evidence>
<evidence type="ECO:0000256" key="10">
    <source>
        <dbReference type="ARBA" id="ARBA00033334"/>
    </source>
</evidence>
<dbReference type="InterPro" id="IPR036451">
    <property type="entry name" value="CblAdoTrfase-like_sf"/>
</dbReference>
<keyword evidence="8 14" id="KW-0067">ATP-binding</keyword>
<dbReference type="EMBL" id="AECV01000014">
    <property type="protein sequence ID" value="EFW29979.1"/>
    <property type="molecule type" value="Genomic_DNA"/>
</dbReference>
<comment type="pathway">
    <text evidence="1 14">Cofactor biosynthesis; adenosylcobalamin biosynthesis; adenosylcobalamin from cob(II)yrinate a,c-diamide: step 2/7.</text>
</comment>
<keyword evidence="6 14" id="KW-0808">Transferase</keyword>
<sequence length="178" mass="20356">MHLYKEETVMGVTTKTGDKGQTSLFTGERVDKDHRRVEVYGNVDMLASALGMARAFVENESVKERVLNLQKKLGMLMADFASIGKEPMITAEMLAELEADEEAIEKSLPPLRVFLIPGETKGGAMLDFARTTARTAERRAWSLRREEDVHEIDIRFLNRMSDYIFLLMRLEEQDVRDK</sequence>
<dbReference type="PANTHER" id="PTHR12213:SF0">
    <property type="entry name" value="CORRINOID ADENOSYLTRANSFERASE MMAB"/>
    <property type="match status" value="1"/>
</dbReference>
<evidence type="ECO:0000256" key="4">
    <source>
        <dbReference type="ARBA" id="ARBA00020963"/>
    </source>
</evidence>
<evidence type="ECO:0000256" key="1">
    <source>
        <dbReference type="ARBA" id="ARBA00005121"/>
    </source>
</evidence>
<dbReference type="Gene3D" id="1.20.1200.10">
    <property type="entry name" value="Cobalamin adenosyltransferase-like"/>
    <property type="match status" value="1"/>
</dbReference>
<gene>
    <name evidence="16" type="ORF">HMPREF9555_00863</name>
</gene>
<proteinExistence type="inferred from homology"/>
<dbReference type="HOGENOM" id="CLU_083486_0_2_9"/>
<reference evidence="16 17" key="1">
    <citation type="submission" date="2010-08" db="EMBL/GenBank/DDBJ databases">
        <authorList>
            <person name="Weinstock G."/>
            <person name="Sodergren E."/>
            <person name="Clifton S."/>
            <person name="Fulton L."/>
            <person name="Fulton B."/>
            <person name="Courtney L."/>
            <person name="Fronick C."/>
            <person name="Harrison M."/>
            <person name="Strong C."/>
            <person name="Farmer C."/>
            <person name="Delahaunty K."/>
            <person name="Markovic C."/>
            <person name="Hall O."/>
            <person name="Minx P."/>
            <person name="Tomlinson C."/>
            <person name="Mitreva M."/>
            <person name="Hou S."/>
            <person name="Chen J."/>
            <person name="Wollam A."/>
            <person name="Pepin K.H."/>
            <person name="Johnson M."/>
            <person name="Bhonagiri V."/>
            <person name="Zhang X."/>
            <person name="Suruliraj S."/>
            <person name="Warren W."/>
            <person name="Chinwalla A."/>
            <person name="Mardis E.R."/>
            <person name="Wilson R.K."/>
        </authorList>
    </citation>
    <scope>NUCLEOTIDE SEQUENCE [LARGE SCALE GENOMIC DNA]</scope>
    <source>
        <strain evidence="16 17">F0399</strain>
    </source>
</reference>
<evidence type="ECO:0000256" key="14">
    <source>
        <dbReference type="RuleBase" id="RU366026"/>
    </source>
</evidence>
<dbReference type="UniPathway" id="UPA00148">
    <property type="reaction ID" value="UER00233"/>
</dbReference>
<dbReference type="EC" id="2.5.1.17" evidence="3 14"/>
<keyword evidence="5 14" id="KW-0169">Cobalamin biosynthesis</keyword>